<dbReference type="GO" id="GO:0003887">
    <property type="term" value="F:DNA-directed DNA polymerase activity"/>
    <property type="evidence" value="ECO:0007669"/>
    <property type="project" value="TreeGrafter"/>
</dbReference>
<proteinExistence type="inferred from homology"/>
<dbReference type="EMBL" id="QKLU01000012">
    <property type="protein sequence ID" value="PYF68478.1"/>
    <property type="molecule type" value="Genomic_DNA"/>
</dbReference>
<dbReference type="Proteomes" id="UP000248198">
    <property type="component" value="Unassembled WGS sequence"/>
</dbReference>
<protein>
    <submittedName>
        <fullName evidence="7">DNA polymerase V</fullName>
    </submittedName>
</protein>
<reference evidence="7 8" key="1">
    <citation type="submission" date="2018-06" db="EMBL/GenBank/DDBJ databases">
        <title>Genomic Encyclopedia of Archaeal and Bacterial Type Strains, Phase II (KMG-II): from individual species to whole genera.</title>
        <authorList>
            <person name="Goeker M."/>
        </authorList>
    </citation>
    <scope>NUCLEOTIDE SEQUENCE [LARGE SCALE GENOMIC DNA]</scope>
    <source>
        <strain evidence="7 8">DSM 27372</strain>
    </source>
</reference>
<evidence type="ECO:0000259" key="6">
    <source>
        <dbReference type="PROSITE" id="PS50173"/>
    </source>
</evidence>
<dbReference type="Pfam" id="PF00817">
    <property type="entry name" value="IMS"/>
    <property type="match status" value="1"/>
</dbReference>
<dbReference type="NCBIfam" id="NF002955">
    <property type="entry name" value="PRK03609.1"/>
    <property type="match status" value="1"/>
</dbReference>
<dbReference type="PANTHER" id="PTHR11076:SF34">
    <property type="entry name" value="PROTEIN UMUC"/>
    <property type="match status" value="1"/>
</dbReference>
<dbReference type="InterPro" id="IPR025188">
    <property type="entry name" value="DUF4113"/>
</dbReference>
<dbReference type="InterPro" id="IPR050116">
    <property type="entry name" value="DNA_polymerase-Y"/>
</dbReference>
<keyword evidence="2" id="KW-0227">DNA damage</keyword>
<dbReference type="Pfam" id="PF11799">
    <property type="entry name" value="IMS_C"/>
    <property type="match status" value="1"/>
</dbReference>
<dbReference type="Gene3D" id="3.30.70.270">
    <property type="match status" value="1"/>
</dbReference>
<keyword evidence="8" id="KW-1185">Reference proteome</keyword>
<evidence type="ECO:0000313" key="7">
    <source>
        <dbReference type="EMBL" id="PYF68478.1"/>
    </source>
</evidence>
<dbReference type="InterPro" id="IPR001126">
    <property type="entry name" value="UmuC"/>
</dbReference>
<dbReference type="Pfam" id="PF13438">
    <property type="entry name" value="DUF4113"/>
    <property type="match status" value="1"/>
</dbReference>
<dbReference type="InterPro" id="IPR017961">
    <property type="entry name" value="DNA_pol_Y-fam_little_finger"/>
</dbReference>
<evidence type="ECO:0000256" key="3">
    <source>
        <dbReference type="ARBA" id="ARBA00023199"/>
    </source>
</evidence>
<sequence length="421" mass="47465">MIAIADCNNFYASCQRLFNPALIDKPVVVLSNNDGCVVARSNEAKALGIAMGVPAFQIKDLIEEKQVHVFSSNYTLYGDMSNRVMTTLSRFSPNVEIYSIDEAFLLFDGFDHYNLSDYARIIVQTTTKNTGIPISIGIAPTKTLAKLANKIAKKDPIKFQGVMALMNRDEIRAALLDFPVQDVWGIGNRYAMMLNQYGIKTALQFVNLPPDWVKTKMTITGLRMWHELRGKPCIPMEENPPSKKGICTSRSFGKMLNDYEPIAEAVANYSARCAMKLRAQNSSCKVITVFLNTNGFRTDLKQYNNSKSIVLPVATNSSFELNKFALQALCYIFKSGYSYKKAGVMVTDIVPQSQSQKNLFYQIDDQKQNKIMQALDKINALYGSDKLRFGAQGFARQWRLKNEMLSPCYTTRLNELIRIKL</sequence>
<keyword evidence="3" id="KW-0741">SOS mutagenesis</keyword>
<feature type="domain" description="UmuC" evidence="6">
    <location>
        <begin position="2"/>
        <end position="187"/>
    </location>
</feature>
<dbReference type="Gene3D" id="3.40.1170.60">
    <property type="match status" value="1"/>
</dbReference>
<evidence type="ECO:0000256" key="1">
    <source>
        <dbReference type="ARBA" id="ARBA00010945"/>
    </source>
</evidence>
<dbReference type="GO" id="GO:0009432">
    <property type="term" value="P:SOS response"/>
    <property type="evidence" value="ECO:0007669"/>
    <property type="project" value="UniProtKB-KW"/>
</dbReference>
<keyword evidence="4" id="KW-0234">DNA repair</keyword>
<dbReference type="GO" id="GO:0003684">
    <property type="term" value="F:damaged DNA binding"/>
    <property type="evidence" value="ECO:0007669"/>
    <property type="project" value="InterPro"/>
</dbReference>
<evidence type="ECO:0000256" key="4">
    <source>
        <dbReference type="ARBA" id="ARBA00023204"/>
    </source>
</evidence>
<dbReference type="Gene3D" id="1.10.150.20">
    <property type="entry name" value="5' to 3' exonuclease, C-terminal subdomain"/>
    <property type="match status" value="1"/>
</dbReference>
<dbReference type="AlphaFoldDB" id="A0A318UKB8"/>
<dbReference type="InterPro" id="IPR036775">
    <property type="entry name" value="DNA_pol_Y-fam_lit_finger_sf"/>
</dbReference>
<evidence type="ECO:0000313" key="8">
    <source>
        <dbReference type="Proteomes" id="UP000248198"/>
    </source>
</evidence>
<dbReference type="SUPFAM" id="SSF56672">
    <property type="entry name" value="DNA/RNA polymerases"/>
    <property type="match status" value="1"/>
</dbReference>
<dbReference type="Gene3D" id="3.30.1490.100">
    <property type="entry name" value="DNA polymerase, Y-family, little finger domain"/>
    <property type="match status" value="1"/>
</dbReference>
<evidence type="ECO:0000256" key="5">
    <source>
        <dbReference type="ARBA" id="ARBA00023236"/>
    </source>
</evidence>
<dbReference type="GO" id="GO:0005829">
    <property type="term" value="C:cytosol"/>
    <property type="evidence" value="ECO:0007669"/>
    <property type="project" value="TreeGrafter"/>
</dbReference>
<accession>A0A318UKB8</accession>
<dbReference type="SUPFAM" id="SSF100879">
    <property type="entry name" value="Lesion bypass DNA polymerase (Y-family), little finger domain"/>
    <property type="match status" value="1"/>
</dbReference>
<evidence type="ECO:0000256" key="2">
    <source>
        <dbReference type="ARBA" id="ARBA00022763"/>
    </source>
</evidence>
<comment type="similarity">
    <text evidence="1">Belongs to the DNA polymerase type-Y family.</text>
</comment>
<dbReference type="CDD" id="cd01700">
    <property type="entry name" value="PolY_Pol_V_umuC"/>
    <property type="match status" value="1"/>
</dbReference>
<dbReference type="GO" id="GO:0042276">
    <property type="term" value="P:error-prone translesion synthesis"/>
    <property type="evidence" value="ECO:0007669"/>
    <property type="project" value="TreeGrafter"/>
</dbReference>
<keyword evidence="5" id="KW-0742">SOS response</keyword>
<dbReference type="GO" id="GO:0006281">
    <property type="term" value="P:DNA repair"/>
    <property type="evidence" value="ECO:0007669"/>
    <property type="project" value="UniProtKB-KW"/>
</dbReference>
<dbReference type="RefSeq" id="WP_146229902.1">
    <property type="nucleotide sequence ID" value="NZ_QKLU01000012.1"/>
</dbReference>
<dbReference type="OrthoDB" id="9808813at2"/>
<dbReference type="InterPro" id="IPR043128">
    <property type="entry name" value="Rev_trsase/Diguanyl_cyclase"/>
</dbReference>
<dbReference type="PROSITE" id="PS50173">
    <property type="entry name" value="UMUC"/>
    <property type="match status" value="1"/>
</dbReference>
<organism evidence="7 8">
    <name type="scientific">Pedobacter nutrimenti</name>
    <dbReference type="NCBI Taxonomy" id="1241337"/>
    <lineage>
        <taxon>Bacteria</taxon>
        <taxon>Pseudomonadati</taxon>
        <taxon>Bacteroidota</taxon>
        <taxon>Sphingobacteriia</taxon>
        <taxon>Sphingobacteriales</taxon>
        <taxon>Sphingobacteriaceae</taxon>
        <taxon>Pedobacter</taxon>
    </lineage>
</organism>
<name>A0A318UKB8_9SPHI</name>
<gene>
    <name evidence="7" type="ORF">B0O44_11265</name>
</gene>
<dbReference type="PANTHER" id="PTHR11076">
    <property type="entry name" value="DNA REPAIR POLYMERASE UMUC / TRANSFERASE FAMILY MEMBER"/>
    <property type="match status" value="1"/>
</dbReference>
<dbReference type="InterPro" id="IPR043502">
    <property type="entry name" value="DNA/RNA_pol_sf"/>
</dbReference>
<comment type="caution">
    <text evidence="7">The sequence shown here is derived from an EMBL/GenBank/DDBJ whole genome shotgun (WGS) entry which is preliminary data.</text>
</comment>